<evidence type="ECO:0000313" key="3">
    <source>
        <dbReference type="EMBL" id="SHE41924.1"/>
    </source>
</evidence>
<dbReference type="EMBL" id="FQVM01000002">
    <property type="protein sequence ID" value="SHE41924.1"/>
    <property type="molecule type" value="Genomic_DNA"/>
</dbReference>
<name>A0A1M4TC25_9CLOT</name>
<reference evidence="3 4" key="1">
    <citation type="submission" date="2016-11" db="EMBL/GenBank/DDBJ databases">
        <authorList>
            <person name="Jaros S."/>
            <person name="Januszkiewicz K."/>
            <person name="Wedrychowicz H."/>
        </authorList>
    </citation>
    <scope>NUCLEOTIDE SEQUENCE [LARGE SCALE GENOMIC DNA]</scope>
    <source>
        <strain evidence="3 4">DSM 2631</strain>
    </source>
</reference>
<dbReference type="Pfam" id="PF02645">
    <property type="entry name" value="DegV"/>
    <property type="match status" value="1"/>
</dbReference>
<accession>A0A1M4TC25</accession>
<dbReference type="PANTHER" id="PTHR33434:SF3">
    <property type="entry name" value="DEGV DOMAIN-CONTAINING PROTEIN YITS"/>
    <property type="match status" value="1"/>
</dbReference>
<dbReference type="NCBIfam" id="TIGR00762">
    <property type="entry name" value="DegV"/>
    <property type="match status" value="1"/>
</dbReference>
<dbReference type="RefSeq" id="WP_072892529.1">
    <property type="nucleotide sequence ID" value="NZ_FQVM01000002.1"/>
</dbReference>
<dbReference type="GO" id="GO:0008289">
    <property type="term" value="F:lipid binding"/>
    <property type="evidence" value="ECO:0007669"/>
    <property type="project" value="UniProtKB-KW"/>
</dbReference>
<proteinExistence type="predicted"/>
<gene>
    <name evidence="3" type="ORF">SAMN05443638_102116</name>
</gene>
<keyword evidence="4" id="KW-1185">Reference proteome</keyword>
<dbReference type="Gene3D" id="3.30.1180.10">
    <property type="match status" value="1"/>
</dbReference>
<dbReference type="STRING" id="1533.SAMN05443638_102116"/>
<dbReference type="InterPro" id="IPR043168">
    <property type="entry name" value="DegV_C"/>
</dbReference>
<dbReference type="InterPro" id="IPR050270">
    <property type="entry name" value="DegV_domain_contain"/>
</dbReference>
<dbReference type="OrthoDB" id="9781230at2"/>
<dbReference type="InterPro" id="IPR003797">
    <property type="entry name" value="DegV"/>
</dbReference>
<dbReference type="PANTHER" id="PTHR33434">
    <property type="entry name" value="DEGV DOMAIN-CONTAINING PROTEIN DR_1986-RELATED"/>
    <property type="match status" value="1"/>
</dbReference>
<evidence type="ECO:0000256" key="1">
    <source>
        <dbReference type="ARBA" id="ARBA00003238"/>
    </source>
</evidence>
<organism evidence="3 4">
    <name type="scientific">Clostridium fallax</name>
    <dbReference type="NCBI Taxonomy" id="1533"/>
    <lineage>
        <taxon>Bacteria</taxon>
        <taxon>Bacillati</taxon>
        <taxon>Bacillota</taxon>
        <taxon>Clostridia</taxon>
        <taxon>Eubacteriales</taxon>
        <taxon>Clostridiaceae</taxon>
        <taxon>Clostridium</taxon>
    </lineage>
</organism>
<evidence type="ECO:0000313" key="4">
    <source>
        <dbReference type="Proteomes" id="UP000184035"/>
    </source>
</evidence>
<comment type="function">
    <text evidence="1">May bind long-chain fatty acids, such as palmitate, and may play a role in lipid transport or fatty acid metabolism.</text>
</comment>
<dbReference type="SUPFAM" id="SSF82549">
    <property type="entry name" value="DAK1/DegV-like"/>
    <property type="match status" value="1"/>
</dbReference>
<dbReference type="PROSITE" id="PS51482">
    <property type="entry name" value="DEGV"/>
    <property type="match status" value="1"/>
</dbReference>
<sequence>MQKIAILTDSGCDLSKEILKKYNINLIPFRIIYKEKEYLDRLEISPDEVYSKLSEEIPTTSLPDMEYANNLLCKLKDEGYTHIISINISSALSGTYNSLRFVLENHPELTSYIFDTKTLSMMEGNTVLEAAKMVQKGCSYEDIVAALPKIQEKMTGFFTLDTLEYLKKGGRIGKVAGTIAELLNLKPIISVGEDGSYYTYSKARGRKQALSKLKQIVENFSSKGKCKICVLEGGAREDGEKMQEILSSYSNIEECRLEKIGPALGVHTGPGLIGVCIEKGF</sequence>
<evidence type="ECO:0000256" key="2">
    <source>
        <dbReference type="ARBA" id="ARBA00023121"/>
    </source>
</evidence>
<protein>
    <submittedName>
        <fullName evidence="3">EDD domain protein, DegV family</fullName>
    </submittedName>
</protein>
<dbReference type="Proteomes" id="UP000184035">
    <property type="component" value="Unassembled WGS sequence"/>
</dbReference>
<dbReference type="AlphaFoldDB" id="A0A1M4TC25"/>
<dbReference type="Gene3D" id="3.40.50.10170">
    <property type="match status" value="1"/>
</dbReference>
<keyword evidence="2" id="KW-0446">Lipid-binding</keyword>